<feature type="domain" description="D-isomer specific 2-hydroxyacid dehydrogenase NAD-binding" evidence="6">
    <location>
        <begin position="110"/>
        <end position="293"/>
    </location>
</feature>
<proteinExistence type="inferred from homology"/>
<dbReference type="InterPro" id="IPR058205">
    <property type="entry name" value="D-LDH-like"/>
</dbReference>
<evidence type="ECO:0000256" key="3">
    <source>
        <dbReference type="ARBA" id="ARBA00023027"/>
    </source>
</evidence>
<dbReference type="PANTHER" id="PTHR43026:SF1">
    <property type="entry name" value="2-HYDROXYACID DEHYDROGENASE HOMOLOG 1-RELATED"/>
    <property type="match status" value="1"/>
</dbReference>
<dbReference type="GO" id="GO:0051287">
    <property type="term" value="F:NAD binding"/>
    <property type="evidence" value="ECO:0007669"/>
    <property type="project" value="InterPro"/>
</dbReference>
<dbReference type="Proteomes" id="UP000620366">
    <property type="component" value="Unassembled WGS sequence"/>
</dbReference>
<dbReference type="Pfam" id="PF02826">
    <property type="entry name" value="2-Hacid_dh_C"/>
    <property type="match status" value="1"/>
</dbReference>
<organism evidence="7 8">
    <name type="scientific">Feifania hominis</name>
    <dbReference type="NCBI Taxonomy" id="2763660"/>
    <lineage>
        <taxon>Bacteria</taxon>
        <taxon>Bacillati</taxon>
        <taxon>Bacillota</taxon>
        <taxon>Clostridia</taxon>
        <taxon>Eubacteriales</taxon>
        <taxon>Feifaniaceae</taxon>
        <taxon>Feifania</taxon>
    </lineage>
</organism>
<dbReference type="InterPro" id="IPR006139">
    <property type="entry name" value="D-isomer_2_OHA_DH_cat_dom"/>
</dbReference>
<evidence type="ECO:0000313" key="7">
    <source>
        <dbReference type="EMBL" id="MBC8535739.1"/>
    </source>
</evidence>
<evidence type="ECO:0000256" key="2">
    <source>
        <dbReference type="ARBA" id="ARBA00023002"/>
    </source>
</evidence>
<name>A0A926DEA6_9FIRM</name>
<keyword evidence="8" id="KW-1185">Reference proteome</keyword>
<dbReference type="InterPro" id="IPR029753">
    <property type="entry name" value="D-isomer_DH_CS"/>
</dbReference>
<dbReference type="PROSITE" id="PS00671">
    <property type="entry name" value="D_2_HYDROXYACID_DH_3"/>
    <property type="match status" value="1"/>
</dbReference>
<dbReference type="Gene3D" id="3.40.50.720">
    <property type="entry name" value="NAD(P)-binding Rossmann-like Domain"/>
    <property type="match status" value="2"/>
</dbReference>
<feature type="domain" description="D-isomer specific 2-hydroxyacid dehydrogenase catalytic" evidence="5">
    <location>
        <begin position="18"/>
        <end position="320"/>
    </location>
</feature>
<dbReference type="Pfam" id="PF00389">
    <property type="entry name" value="2-Hacid_dh"/>
    <property type="match status" value="1"/>
</dbReference>
<comment type="caution">
    <text evidence="7">The sequence shown here is derived from an EMBL/GenBank/DDBJ whole genome shotgun (WGS) entry which is preliminary data.</text>
</comment>
<evidence type="ECO:0000259" key="6">
    <source>
        <dbReference type="Pfam" id="PF02826"/>
    </source>
</evidence>
<protein>
    <submittedName>
        <fullName evidence="7">Lactate dehydrogenase</fullName>
    </submittedName>
</protein>
<dbReference type="PROSITE" id="PS00065">
    <property type="entry name" value="D_2_HYDROXYACID_DH_1"/>
    <property type="match status" value="1"/>
</dbReference>
<keyword evidence="3" id="KW-0520">NAD</keyword>
<comment type="similarity">
    <text evidence="1 4">Belongs to the D-isomer specific 2-hydroxyacid dehydrogenase family.</text>
</comment>
<evidence type="ECO:0000256" key="1">
    <source>
        <dbReference type="ARBA" id="ARBA00005854"/>
    </source>
</evidence>
<reference evidence="7" key="1">
    <citation type="submission" date="2020-08" db="EMBL/GenBank/DDBJ databases">
        <title>Genome public.</title>
        <authorList>
            <person name="Liu C."/>
            <person name="Sun Q."/>
        </authorList>
    </citation>
    <scope>NUCLEOTIDE SEQUENCE</scope>
    <source>
        <strain evidence="7">BX7</strain>
    </source>
</reference>
<dbReference type="InterPro" id="IPR029752">
    <property type="entry name" value="D-isomer_DH_CS1"/>
</dbReference>
<dbReference type="RefSeq" id="WP_249299467.1">
    <property type="nucleotide sequence ID" value="NZ_JACRSP010000001.1"/>
</dbReference>
<dbReference type="InterPro" id="IPR006140">
    <property type="entry name" value="D-isomer_DH_NAD-bd"/>
</dbReference>
<dbReference type="GO" id="GO:0008720">
    <property type="term" value="F:D-lactate dehydrogenase (NAD+) activity"/>
    <property type="evidence" value="ECO:0007669"/>
    <property type="project" value="TreeGrafter"/>
</dbReference>
<gene>
    <name evidence="7" type="ORF">H8695_03415</name>
</gene>
<dbReference type="SUPFAM" id="SSF52283">
    <property type="entry name" value="Formate/glycerate dehydrogenase catalytic domain-like"/>
    <property type="match status" value="1"/>
</dbReference>
<dbReference type="PANTHER" id="PTHR43026">
    <property type="entry name" value="2-HYDROXYACID DEHYDROGENASE HOMOLOG 1-RELATED"/>
    <property type="match status" value="1"/>
</dbReference>
<dbReference type="EMBL" id="JACRSP010000001">
    <property type="protein sequence ID" value="MBC8535739.1"/>
    <property type="molecule type" value="Genomic_DNA"/>
</dbReference>
<dbReference type="InterPro" id="IPR036291">
    <property type="entry name" value="NAD(P)-bd_dom_sf"/>
</dbReference>
<evidence type="ECO:0000259" key="5">
    <source>
        <dbReference type="Pfam" id="PF00389"/>
    </source>
</evidence>
<accession>A0A926DEA6</accession>
<keyword evidence="2 4" id="KW-0560">Oxidoreductase</keyword>
<evidence type="ECO:0000256" key="4">
    <source>
        <dbReference type="RuleBase" id="RU003719"/>
    </source>
</evidence>
<sequence length="325" mass="35986">MRVISFSVKQGTEAWLEQYAAQYGFEGRIEHAPLSTDNVELCKGYEAVTVSGTSILDREVLAGLSRFGVRYVVERSIGYDNIDVAAARQLGLRVCNAVYDTTGVADYTVLLLMMCVRNMGETLRRMQRGDFRIGGLGGRALRELRVGIVGTGRIGAAVARTLHGFGCELMLYDRRPAQQLLKIGTYAELDALYQSCDALCLHMPWTRENTHLICDESIAKMREGMILVNTARGELVDSEALLRGLDSGKIAAAGLDVYEGEKQVIRREGGAEIPGTLRRLMEHPHVIVTPHVAFFTEHVERDVIASSMQSLALFERGEHNPLELK</sequence>
<evidence type="ECO:0000313" key="8">
    <source>
        <dbReference type="Proteomes" id="UP000620366"/>
    </source>
</evidence>
<dbReference type="AlphaFoldDB" id="A0A926DEA6"/>
<dbReference type="SUPFAM" id="SSF51735">
    <property type="entry name" value="NAD(P)-binding Rossmann-fold domains"/>
    <property type="match status" value="1"/>
</dbReference>